<feature type="region of interest" description="Disordered" evidence="1">
    <location>
        <begin position="32"/>
        <end position="69"/>
    </location>
</feature>
<reference evidence="2" key="1">
    <citation type="submission" date="2023-08" db="EMBL/GenBank/DDBJ databases">
        <authorList>
            <person name="Alioto T."/>
            <person name="Alioto T."/>
            <person name="Gomez Garrido J."/>
        </authorList>
    </citation>
    <scope>NUCLEOTIDE SEQUENCE</scope>
</reference>
<proteinExistence type="predicted"/>
<keyword evidence="3" id="KW-1185">Reference proteome</keyword>
<organism evidence="2 3">
    <name type="scientific">Octopus vulgaris</name>
    <name type="common">Common octopus</name>
    <dbReference type="NCBI Taxonomy" id="6645"/>
    <lineage>
        <taxon>Eukaryota</taxon>
        <taxon>Metazoa</taxon>
        <taxon>Spiralia</taxon>
        <taxon>Lophotrochozoa</taxon>
        <taxon>Mollusca</taxon>
        <taxon>Cephalopoda</taxon>
        <taxon>Coleoidea</taxon>
        <taxon>Octopodiformes</taxon>
        <taxon>Octopoda</taxon>
        <taxon>Incirrata</taxon>
        <taxon>Octopodidae</taxon>
        <taxon>Octopus</taxon>
    </lineage>
</organism>
<evidence type="ECO:0000313" key="2">
    <source>
        <dbReference type="EMBL" id="CAI9722971.1"/>
    </source>
</evidence>
<sequence length="117" mass="13510">MAWSGDHCPFIVEEFVKIGESVVTTQHSFRRPFALRRHNPVPDGKSIRRTGPTGDQRSHKTAEKKTHVNEDDEYTYELHHWLRNECNEIPCEAIEITSKSDQSGSLERLRICYGEGK</sequence>
<evidence type="ECO:0000256" key="1">
    <source>
        <dbReference type="SAM" id="MobiDB-lite"/>
    </source>
</evidence>
<gene>
    <name evidence="2" type="ORF">OCTVUL_1B002907</name>
</gene>
<feature type="compositionally biased region" description="Basic and acidic residues" evidence="1">
    <location>
        <begin position="56"/>
        <end position="69"/>
    </location>
</feature>
<accession>A0AA36AVB2</accession>
<dbReference type="AlphaFoldDB" id="A0AA36AVB2"/>
<name>A0AA36AVB2_OCTVU</name>
<dbReference type="EMBL" id="OX597818">
    <property type="protein sequence ID" value="CAI9722971.1"/>
    <property type="molecule type" value="Genomic_DNA"/>
</dbReference>
<protein>
    <recommendedName>
        <fullName evidence="4">DUF4817 domain-containing protein</fullName>
    </recommendedName>
</protein>
<evidence type="ECO:0000313" key="3">
    <source>
        <dbReference type="Proteomes" id="UP001162480"/>
    </source>
</evidence>
<dbReference type="Proteomes" id="UP001162480">
    <property type="component" value="Chromosome 5"/>
</dbReference>
<evidence type="ECO:0008006" key="4">
    <source>
        <dbReference type="Google" id="ProtNLM"/>
    </source>
</evidence>